<keyword evidence="5" id="KW-0460">Magnesium</keyword>
<comment type="similarity">
    <text evidence="2 6">Belongs to the FPP/GGPP synthase family.</text>
</comment>
<dbReference type="PANTHER" id="PTHR12001">
    <property type="entry name" value="GERANYLGERANYL PYROPHOSPHATE SYNTHASE"/>
    <property type="match status" value="1"/>
</dbReference>
<evidence type="ECO:0000256" key="3">
    <source>
        <dbReference type="ARBA" id="ARBA00022679"/>
    </source>
</evidence>
<dbReference type="InterPro" id="IPR000092">
    <property type="entry name" value="Polyprenyl_synt"/>
</dbReference>
<dbReference type="CDD" id="cd00685">
    <property type="entry name" value="Trans_IPPS_HT"/>
    <property type="match status" value="1"/>
</dbReference>
<dbReference type="PROSITE" id="PS00723">
    <property type="entry name" value="POLYPRENYL_SYNTHASE_1"/>
    <property type="match status" value="1"/>
</dbReference>
<keyword evidence="4" id="KW-0479">Metal-binding</keyword>
<proteinExistence type="inferred from homology"/>
<dbReference type="PANTHER" id="PTHR12001:SF69">
    <property type="entry name" value="ALL TRANS-POLYPRENYL-DIPHOSPHATE SYNTHASE PDSS1"/>
    <property type="match status" value="1"/>
</dbReference>
<evidence type="ECO:0000256" key="2">
    <source>
        <dbReference type="ARBA" id="ARBA00006706"/>
    </source>
</evidence>
<evidence type="ECO:0000313" key="8">
    <source>
        <dbReference type="Proteomes" id="UP000178086"/>
    </source>
</evidence>
<evidence type="ECO:0000256" key="4">
    <source>
        <dbReference type="ARBA" id="ARBA00022723"/>
    </source>
</evidence>
<evidence type="ECO:0000256" key="5">
    <source>
        <dbReference type="ARBA" id="ARBA00022842"/>
    </source>
</evidence>
<reference evidence="7 8" key="1">
    <citation type="journal article" date="2016" name="Nat. Commun.">
        <title>Thousands of microbial genomes shed light on interconnected biogeochemical processes in an aquifer system.</title>
        <authorList>
            <person name="Anantharaman K."/>
            <person name="Brown C.T."/>
            <person name="Hug L.A."/>
            <person name="Sharon I."/>
            <person name="Castelle C.J."/>
            <person name="Probst A.J."/>
            <person name="Thomas B.C."/>
            <person name="Singh A."/>
            <person name="Wilkins M.J."/>
            <person name="Karaoz U."/>
            <person name="Brodie E.L."/>
            <person name="Williams K.H."/>
            <person name="Hubbard S.S."/>
            <person name="Banfield J.F."/>
        </authorList>
    </citation>
    <scope>NUCLEOTIDE SEQUENCE [LARGE SCALE GENOMIC DNA]</scope>
</reference>
<dbReference type="Pfam" id="PF00348">
    <property type="entry name" value="polyprenyl_synt"/>
    <property type="match status" value="1"/>
</dbReference>
<dbReference type="EMBL" id="MELI01000001">
    <property type="protein sequence ID" value="OFW36076.1"/>
    <property type="molecule type" value="Genomic_DNA"/>
</dbReference>
<keyword evidence="3 6" id="KW-0808">Transferase</keyword>
<sequence>MSKTYPIPQHILQDLAVVENELNKAVSAADGVLAEASTATLKAGGKRLRPALVLMSGMVGSYDLKAFLPAAVASELIHMASLIHDDILDDAATRRGFPTVYSLWGERTAVAAGDFLFATAFKILARSEMRSVEIMVKAALDLTLGEFDQMVTAHVIEQSFDDYLRKAKRKTAALFTACCQTGAYLSGAPAAEIDALSRYGENLGVAFQIYDDVLDVAGGAETGKALGVDVRDGTVTVPVLYALEHFGRDSRFAELVATHNPSDEEVREAIVLIGQSDAISRTKETARSYVDEAIRALGELSNDEAVAVFTGIGEFVVDRYH</sequence>
<dbReference type="GO" id="GO:0046872">
    <property type="term" value="F:metal ion binding"/>
    <property type="evidence" value="ECO:0007669"/>
    <property type="project" value="UniProtKB-KW"/>
</dbReference>
<dbReference type="GO" id="GO:0008299">
    <property type="term" value="P:isoprenoid biosynthetic process"/>
    <property type="evidence" value="ECO:0007669"/>
    <property type="project" value="InterPro"/>
</dbReference>
<dbReference type="Gene3D" id="1.10.600.10">
    <property type="entry name" value="Farnesyl Diphosphate Synthase"/>
    <property type="match status" value="1"/>
</dbReference>
<evidence type="ECO:0000256" key="6">
    <source>
        <dbReference type="RuleBase" id="RU004466"/>
    </source>
</evidence>
<evidence type="ECO:0008006" key="9">
    <source>
        <dbReference type="Google" id="ProtNLM"/>
    </source>
</evidence>
<dbReference type="SUPFAM" id="SSF48576">
    <property type="entry name" value="Terpenoid synthases"/>
    <property type="match status" value="1"/>
</dbReference>
<organism evidence="7 8">
    <name type="scientific">Candidatus Aquicultor primus</name>
    <dbReference type="NCBI Taxonomy" id="1797195"/>
    <lineage>
        <taxon>Bacteria</taxon>
        <taxon>Bacillati</taxon>
        <taxon>Actinomycetota</taxon>
        <taxon>Candidatus Aquicultoria</taxon>
        <taxon>Candidatus Aquicultorales</taxon>
        <taxon>Candidatus Aquicultoraceae</taxon>
        <taxon>Candidatus Aquicultor</taxon>
    </lineage>
</organism>
<evidence type="ECO:0000313" key="7">
    <source>
        <dbReference type="EMBL" id="OFW36076.1"/>
    </source>
</evidence>
<protein>
    <recommendedName>
        <fullName evidence="9">Polyprenyl synthetase family protein</fullName>
    </recommendedName>
</protein>
<evidence type="ECO:0000256" key="1">
    <source>
        <dbReference type="ARBA" id="ARBA00001946"/>
    </source>
</evidence>
<dbReference type="InterPro" id="IPR008949">
    <property type="entry name" value="Isoprenoid_synthase_dom_sf"/>
</dbReference>
<dbReference type="AlphaFoldDB" id="A0A1F2UXB7"/>
<comment type="caution">
    <text evidence="7">The sequence shown here is derived from an EMBL/GenBank/DDBJ whole genome shotgun (WGS) entry which is preliminary data.</text>
</comment>
<gene>
    <name evidence="7" type="ORF">A2074_00325</name>
</gene>
<dbReference type="PROSITE" id="PS00444">
    <property type="entry name" value="POLYPRENYL_SYNTHASE_2"/>
    <property type="match status" value="1"/>
</dbReference>
<comment type="cofactor">
    <cofactor evidence="1">
        <name>Mg(2+)</name>
        <dbReference type="ChEBI" id="CHEBI:18420"/>
    </cofactor>
</comment>
<name>A0A1F2UXB7_9ACTN</name>
<dbReference type="SFLD" id="SFLDS00005">
    <property type="entry name" value="Isoprenoid_Synthase_Type_I"/>
    <property type="match status" value="1"/>
</dbReference>
<accession>A0A1F2UXB7</accession>
<dbReference type="GO" id="GO:0004659">
    <property type="term" value="F:prenyltransferase activity"/>
    <property type="evidence" value="ECO:0007669"/>
    <property type="project" value="InterPro"/>
</dbReference>
<dbReference type="InterPro" id="IPR033749">
    <property type="entry name" value="Polyprenyl_synt_CS"/>
</dbReference>
<dbReference type="Proteomes" id="UP000178086">
    <property type="component" value="Unassembled WGS sequence"/>
</dbReference>